<reference evidence="3 4" key="1">
    <citation type="submission" date="2019-10" db="EMBL/GenBank/DDBJ databases">
        <title>Rubrobacter sp nov SCSIO 52915 isolated from a deep-sea sediment in the South China Sea.</title>
        <authorList>
            <person name="Chen R.W."/>
        </authorList>
    </citation>
    <scope>NUCLEOTIDE SEQUENCE [LARGE SCALE GENOMIC DNA]</scope>
    <source>
        <strain evidence="3 4">SCSIO 52915</strain>
    </source>
</reference>
<sequence length="288" mass="30619">MAARGSSGAGGYAEGSGRQGASEGTAREALVLHPSRGTFGGFRNLVGKENKDWASDFSWLAHAAIWLVLVAGTPLVVSFVRTRINPDVSPKDVNDTAALLFFVMATISTVIAVIVRTQGAIIGEKQLGTAAWVLSKPVSRKAFVLAKLVVNARWLALLTVLIPAVVVYASLPSVSGRPLPLLPFLGGVGMMLVGLAFYLALSLLLGTIFESRGPVAGSVFGFLVGGFLLSNYAGWLVAIFPWLFFENAYNLSEQGWMPATGTISVAATAVWSVVFVVLCLWRFERAEV</sequence>
<feature type="transmembrane region" description="Helical" evidence="2">
    <location>
        <begin position="219"/>
        <end position="244"/>
    </location>
</feature>
<keyword evidence="2" id="KW-0812">Transmembrane</keyword>
<dbReference type="RefSeq" id="WP_166395451.1">
    <property type="nucleotide sequence ID" value="NZ_CP045121.1"/>
</dbReference>
<dbReference type="PANTHER" id="PTHR37305:SF1">
    <property type="entry name" value="MEMBRANE PROTEIN"/>
    <property type="match status" value="1"/>
</dbReference>
<dbReference type="KEGG" id="rmar:GBA65_03720"/>
<dbReference type="AlphaFoldDB" id="A0A6G8PTL2"/>
<feature type="transmembrane region" description="Helical" evidence="2">
    <location>
        <begin position="57"/>
        <end position="77"/>
    </location>
</feature>
<dbReference type="GO" id="GO:0140359">
    <property type="term" value="F:ABC-type transporter activity"/>
    <property type="evidence" value="ECO:0007669"/>
    <property type="project" value="InterPro"/>
</dbReference>
<keyword evidence="2" id="KW-0472">Membrane</keyword>
<evidence type="ECO:0000256" key="1">
    <source>
        <dbReference type="SAM" id="MobiDB-lite"/>
    </source>
</evidence>
<dbReference type="Proteomes" id="UP000502706">
    <property type="component" value="Chromosome"/>
</dbReference>
<name>A0A6G8PTL2_9ACTN</name>
<evidence type="ECO:0000313" key="3">
    <source>
        <dbReference type="EMBL" id="QIN77770.1"/>
    </source>
</evidence>
<keyword evidence="4" id="KW-1185">Reference proteome</keyword>
<feature type="transmembrane region" description="Helical" evidence="2">
    <location>
        <begin position="181"/>
        <end position="207"/>
    </location>
</feature>
<feature type="transmembrane region" description="Helical" evidence="2">
    <location>
        <begin position="256"/>
        <end position="281"/>
    </location>
</feature>
<proteinExistence type="predicted"/>
<evidence type="ECO:0000256" key="2">
    <source>
        <dbReference type="SAM" id="Phobius"/>
    </source>
</evidence>
<feature type="compositionally biased region" description="Gly residues" evidence="1">
    <location>
        <begin position="7"/>
        <end position="18"/>
    </location>
</feature>
<accession>A0A6G8PTL2</accession>
<feature type="transmembrane region" description="Helical" evidence="2">
    <location>
        <begin position="97"/>
        <end position="115"/>
    </location>
</feature>
<organism evidence="3 4">
    <name type="scientific">Rubrobacter marinus</name>
    <dbReference type="NCBI Taxonomy" id="2653852"/>
    <lineage>
        <taxon>Bacteria</taxon>
        <taxon>Bacillati</taxon>
        <taxon>Actinomycetota</taxon>
        <taxon>Rubrobacteria</taxon>
        <taxon>Rubrobacterales</taxon>
        <taxon>Rubrobacteraceae</taxon>
        <taxon>Rubrobacter</taxon>
    </lineage>
</organism>
<dbReference type="GO" id="GO:0005886">
    <property type="term" value="C:plasma membrane"/>
    <property type="evidence" value="ECO:0007669"/>
    <property type="project" value="UniProtKB-SubCell"/>
</dbReference>
<evidence type="ECO:0000313" key="4">
    <source>
        <dbReference type="Proteomes" id="UP000502706"/>
    </source>
</evidence>
<protein>
    <submittedName>
        <fullName evidence="3">ABC transporter permease subunit</fullName>
    </submittedName>
</protein>
<dbReference type="PANTHER" id="PTHR37305">
    <property type="entry name" value="INTEGRAL MEMBRANE PROTEIN-RELATED"/>
    <property type="match status" value="1"/>
</dbReference>
<dbReference type="EMBL" id="CP045121">
    <property type="protein sequence ID" value="QIN77770.1"/>
    <property type="molecule type" value="Genomic_DNA"/>
</dbReference>
<keyword evidence="2" id="KW-1133">Transmembrane helix</keyword>
<gene>
    <name evidence="3" type="ORF">GBA65_03720</name>
</gene>
<feature type="region of interest" description="Disordered" evidence="1">
    <location>
        <begin position="1"/>
        <end position="25"/>
    </location>
</feature>
<feature type="transmembrane region" description="Helical" evidence="2">
    <location>
        <begin position="144"/>
        <end position="169"/>
    </location>
</feature>